<dbReference type="InterPro" id="IPR044043">
    <property type="entry name" value="VanA_C_cat"/>
</dbReference>
<feature type="domain" description="Rieske" evidence="6">
    <location>
        <begin position="11"/>
        <end position="113"/>
    </location>
</feature>
<sequence>MARTQFIKNAWYVAAWSSEIIDAPQLAKIIGEPLVLFRKTDGEIVALSDTCPHRFAPLHMGKVIDDVIECGYHGLRFGASGKCVHNPVGNGAIPSAARVRSFAVVERDSLIWVWMGAAELADPGKIIDFPWLNDRDNLCMTADHSMHQSIYYELIIDNLLDLAHGAFLHPTTLGSEAVMKGKTKIRQDGDRIYYDRWNPDGEPATLFTLTGAVQPGTRVDYWNDMRWDAPGNFYLEVGVTETGCPRDKGHYMGSVHLLTPVDEETTIYRWILFRNFAKSDDGITKSLEALVNVAFRQEDEPMVKAVHQRMAGRDFWDMEPLILPGDKAAILARRTISRLLESEADLLLTDPVLQEV</sequence>
<dbReference type="Gene3D" id="2.102.10.10">
    <property type="entry name" value="Rieske [2Fe-2S] iron-sulphur domain"/>
    <property type="match status" value="1"/>
</dbReference>
<dbReference type="EMBL" id="JANWOI010000003">
    <property type="protein sequence ID" value="MDA5194220.1"/>
    <property type="molecule type" value="Genomic_DNA"/>
</dbReference>
<evidence type="ECO:0000256" key="4">
    <source>
        <dbReference type="ARBA" id="ARBA00023004"/>
    </source>
</evidence>
<dbReference type="Pfam" id="PF19112">
    <property type="entry name" value="VanA_C"/>
    <property type="match status" value="1"/>
</dbReference>
<keyword evidence="4" id="KW-0408">Iron</keyword>
<gene>
    <name evidence="7" type="ORF">NYP16_09680</name>
</gene>
<keyword evidence="8" id="KW-1185">Reference proteome</keyword>
<keyword evidence="2" id="KW-0479">Metal-binding</keyword>
<dbReference type="SUPFAM" id="SSF55961">
    <property type="entry name" value="Bet v1-like"/>
    <property type="match status" value="1"/>
</dbReference>
<keyword evidence="3" id="KW-0560">Oxidoreductase</keyword>
<evidence type="ECO:0000256" key="5">
    <source>
        <dbReference type="ARBA" id="ARBA00023014"/>
    </source>
</evidence>
<dbReference type="SUPFAM" id="SSF50022">
    <property type="entry name" value="ISP domain"/>
    <property type="match status" value="1"/>
</dbReference>
<dbReference type="GO" id="GO:0046872">
    <property type="term" value="F:metal ion binding"/>
    <property type="evidence" value="ECO:0007669"/>
    <property type="project" value="UniProtKB-KW"/>
</dbReference>
<dbReference type="PANTHER" id="PTHR21266:SF60">
    <property type="entry name" value="3-KETOSTEROID-9-ALPHA-MONOOXYGENASE, OXYGENASE COMPONENT"/>
    <property type="match status" value="1"/>
</dbReference>
<dbReference type="Gene3D" id="3.90.380.10">
    <property type="entry name" value="Naphthalene 1,2-dioxygenase Alpha Subunit, Chain A, domain 1"/>
    <property type="match status" value="1"/>
</dbReference>
<protein>
    <submittedName>
        <fullName evidence="7">Aromatic ring-hydroxylating dioxygenase subunit alpha</fullName>
    </submittedName>
</protein>
<evidence type="ECO:0000313" key="7">
    <source>
        <dbReference type="EMBL" id="MDA5194220.1"/>
    </source>
</evidence>
<keyword evidence="5" id="KW-0411">Iron-sulfur</keyword>
<evidence type="ECO:0000256" key="3">
    <source>
        <dbReference type="ARBA" id="ARBA00023002"/>
    </source>
</evidence>
<evidence type="ECO:0000313" key="8">
    <source>
        <dbReference type="Proteomes" id="UP001141619"/>
    </source>
</evidence>
<proteinExistence type="predicted"/>
<organism evidence="7 8">
    <name type="scientific">Govanella unica</name>
    <dbReference type="NCBI Taxonomy" id="2975056"/>
    <lineage>
        <taxon>Bacteria</taxon>
        <taxon>Pseudomonadati</taxon>
        <taxon>Pseudomonadota</taxon>
        <taxon>Alphaproteobacteria</taxon>
        <taxon>Emcibacterales</taxon>
        <taxon>Govanellaceae</taxon>
        <taxon>Govanella</taxon>
    </lineage>
</organism>
<dbReference type="GO" id="GO:0051537">
    <property type="term" value="F:2 iron, 2 sulfur cluster binding"/>
    <property type="evidence" value="ECO:0007669"/>
    <property type="project" value="UniProtKB-KW"/>
</dbReference>
<dbReference type="InterPro" id="IPR017941">
    <property type="entry name" value="Rieske_2Fe-2S"/>
</dbReference>
<evidence type="ECO:0000256" key="2">
    <source>
        <dbReference type="ARBA" id="ARBA00022723"/>
    </source>
</evidence>
<dbReference type="PANTHER" id="PTHR21266">
    <property type="entry name" value="IRON-SULFUR DOMAIN CONTAINING PROTEIN"/>
    <property type="match status" value="1"/>
</dbReference>
<dbReference type="PROSITE" id="PS51296">
    <property type="entry name" value="RIESKE"/>
    <property type="match status" value="1"/>
</dbReference>
<dbReference type="InterPro" id="IPR036922">
    <property type="entry name" value="Rieske_2Fe-2S_sf"/>
</dbReference>
<reference evidence="7" key="1">
    <citation type="submission" date="2022-08" db="EMBL/GenBank/DDBJ databases">
        <authorList>
            <person name="Vandamme P."/>
            <person name="Hettiarachchi A."/>
            <person name="Peeters C."/>
            <person name="Cnockaert M."/>
            <person name="Carlier A."/>
        </authorList>
    </citation>
    <scope>NUCLEOTIDE SEQUENCE</scope>
    <source>
        <strain evidence="7">LMG 31809</strain>
    </source>
</reference>
<dbReference type="RefSeq" id="WP_274943924.1">
    <property type="nucleotide sequence ID" value="NZ_JANWOI010000003.1"/>
</dbReference>
<dbReference type="Pfam" id="PF00355">
    <property type="entry name" value="Rieske"/>
    <property type="match status" value="1"/>
</dbReference>
<accession>A0A9X3Z7G3</accession>
<keyword evidence="7" id="KW-0223">Dioxygenase</keyword>
<dbReference type="GO" id="GO:0051213">
    <property type="term" value="F:dioxygenase activity"/>
    <property type="evidence" value="ECO:0007669"/>
    <property type="project" value="UniProtKB-KW"/>
</dbReference>
<dbReference type="InterPro" id="IPR050584">
    <property type="entry name" value="Cholesterol_7-desaturase"/>
</dbReference>
<dbReference type="Proteomes" id="UP001141619">
    <property type="component" value="Unassembled WGS sequence"/>
</dbReference>
<dbReference type="AlphaFoldDB" id="A0A9X3Z7G3"/>
<name>A0A9X3Z7G3_9PROT</name>
<reference evidence="7" key="2">
    <citation type="journal article" date="2023" name="Syst. Appl. Microbiol.">
        <title>Govania unica gen. nov., sp. nov., a rare biosphere bacterium that represents a novel family in the class Alphaproteobacteria.</title>
        <authorList>
            <person name="Vandamme P."/>
            <person name="Peeters C."/>
            <person name="Hettiarachchi A."/>
            <person name="Cnockaert M."/>
            <person name="Carlier A."/>
        </authorList>
    </citation>
    <scope>NUCLEOTIDE SEQUENCE</scope>
    <source>
        <strain evidence="7">LMG 31809</strain>
    </source>
</reference>
<dbReference type="CDD" id="cd08878">
    <property type="entry name" value="RHO_alpha_C_DMO-like"/>
    <property type="match status" value="1"/>
</dbReference>
<keyword evidence="1" id="KW-0001">2Fe-2S</keyword>
<comment type="caution">
    <text evidence="7">The sequence shown here is derived from an EMBL/GenBank/DDBJ whole genome shotgun (WGS) entry which is preliminary data.</text>
</comment>
<evidence type="ECO:0000259" key="6">
    <source>
        <dbReference type="PROSITE" id="PS51296"/>
    </source>
</evidence>
<evidence type="ECO:0000256" key="1">
    <source>
        <dbReference type="ARBA" id="ARBA00022714"/>
    </source>
</evidence>